<evidence type="ECO:0000313" key="3">
    <source>
        <dbReference type="Proteomes" id="UP000193778"/>
    </source>
</evidence>
<dbReference type="Proteomes" id="UP000193778">
    <property type="component" value="Unassembled WGS sequence"/>
</dbReference>
<sequence>MKPAFALSFSATGISLHHQSDDDWFCVGEIALDAPDLKDQVRALRDQGFAIANDLSCKLVIPEDQVRYISAPTDGLSDEENEQALKAALAGETPYSVDDLAFSSTTVDATTYVAAVTKQTLVEAQEFATEHGFNPVQFSTDADAQDFPTEPTFSISEPDMSVATPAEVRVPSPEPQAKDAPTVHAIAATTAPDVFRSAPVEASGEAPRPATGLRASRYAIPAAVAAAVLLGVGLGAWTMTGSDTDQYPVSETVQVQVQEDVPSAEPLVTNTQVDPPEVTADETTTETAALESPQPDPVTPEPSDLTATDAAILEALNVAPTTVEDVARDPEPQEDPTQPSLQTTAPGAPEIPADPKTEELYLASVDNSNLSRDAVALPPVDSFATDAPFDQISVPSVVSTNVALDDRGLVTPTAKGTLNPDGIVVYLGRPSKVPPEVPVRFEQEPIEQEPQNPLAELRPKPRPSDLIDRFERQQLGGRTRQELAVLRPKLRPKSVQEQPQVDETPTALAVVRVPRPKPRPAGLAPSSGTQTANLGATAAITQSDAEAGSFQPRAVAPKIPSSASVARQATIDNALNLRRLNLIGVYGTPANRRALVRLPSGRYKKLKVGDRLDGGKVIAIGDSELRYQKRGKNTTLKMPRG</sequence>
<accession>A0A1X6YRR2</accession>
<proteinExistence type="predicted"/>
<gene>
    <name evidence="2" type="ORF">RUM8411_01157</name>
</gene>
<organism evidence="2 3">
    <name type="scientific">Ruegeria meonggei</name>
    <dbReference type="NCBI Taxonomy" id="1446476"/>
    <lineage>
        <taxon>Bacteria</taxon>
        <taxon>Pseudomonadati</taxon>
        <taxon>Pseudomonadota</taxon>
        <taxon>Alphaproteobacteria</taxon>
        <taxon>Rhodobacterales</taxon>
        <taxon>Roseobacteraceae</taxon>
        <taxon>Ruegeria</taxon>
    </lineage>
</organism>
<keyword evidence="3" id="KW-1185">Reference proteome</keyword>
<name>A0A1X6YRR2_9RHOB</name>
<evidence type="ECO:0008006" key="4">
    <source>
        <dbReference type="Google" id="ProtNLM"/>
    </source>
</evidence>
<evidence type="ECO:0000256" key="1">
    <source>
        <dbReference type="SAM" id="MobiDB-lite"/>
    </source>
</evidence>
<dbReference type="AlphaFoldDB" id="A0A1X6YRR2"/>
<dbReference type="RefSeq" id="WP_085821721.1">
    <property type="nucleotide sequence ID" value="NZ_FWFP01000003.1"/>
</dbReference>
<feature type="region of interest" description="Disordered" evidence="1">
    <location>
        <begin position="492"/>
        <end position="531"/>
    </location>
</feature>
<dbReference type="Gene3D" id="3.30.420.380">
    <property type="match status" value="1"/>
</dbReference>
<protein>
    <recommendedName>
        <fullName evidence="4">Type IV pilus biogenesis</fullName>
    </recommendedName>
</protein>
<reference evidence="3" key="1">
    <citation type="submission" date="2017-03" db="EMBL/GenBank/DDBJ databases">
        <authorList>
            <person name="Rodrigo-Torres L."/>
            <person name="Arahal R.D."/>
            <person name="Lucena T."/>
        </authorList>
    </citation>
    <scope>NUCLEOTIDE SEQUENCE [LARGE SCALE GENOMIC DNA]</scope>
    <source>
        <strain evidence="3">CECT 8411</strain>
    </source>
</reference>
<dbReference type="OrthoDB" id="7870459at2"/>
<feature type="compositionally biased region" description="Polar residues" evidence="1">
    <location>
        <begin position="335"/>
        <end position="345"/>
    </location>
</feature>
<dbReference type="InterPro" id="IPR043129">
    <property type="entry name" value="ATPase_NBD"/>
</dbReference>
<evidence type="ECO:0000313" key="2">
    <source>
        <dbReference type="EMBL" id="SLN28948.1"/>
    </source>
</evidence>
<dbReference type="EMBL" id="FWFP01000003">
    <property type="protein sequence ID" value="SLN28948.1"/>
    <property type="molecule type" value="Genomic_DNA"/>
</dbReference>
<dbReference type="SUPFAM" id="SSF53067">
    <property type="entry name" value="Actin-like ATPase domain"/>
    <property type="match status" value="1"/>
</dbReference>
<feature type="region of interest" description="Disordered" evidence="1">
    <location>
        <begin position="260"/>
        <end position="303"/>
    </location>
</feature>
<feature type="region of interest" description="Disordered" evidence="1">
    <location>
        <begin position="327"/>
        <end position="354"/>
    </location>
</feature>
<feature type="region of interest" description="Disordered" evidence="1">
    <location>
        <begin position="443"/>
        <end position="465"/>
    </location>
</feature>